<keyword evidence="2" id="KW-1185">Reference proteome</keyword>
<comment type="caution">
    <text evidence="1">The sequence shown here is derived from an EMBL/GenBank/DDBJ whole genome shotgun (WGS) entry which is preliminary data.</text>
</comment>
<proteinExistence type="predicted"/>
<dbReference type="Proteomes" id="UP001140217">
    <property type="component" value="Unassembled WGS sequence"/>
</dbReference>
<reference evidence="1" key="1">
    <citation type="submission" date="2022-07" db="EMBL/GenBank/DDBJ databases">
        <title>Phylogenomic reconstructions and comparative analyses of Kickxellomycotina fungi.</title>
        <authorList>
            <person name="Reynolds N.K."/>
            <person name="Stajich J.E."/>
            <person name="Barry K."/>
            <person name="Grigoriev I.V."/>
            <person name="Crous P."/>
            <person name="Smith M.E."/>
        </authorList>
    </citation>
    <scope>NUCLEOTIDE SEQUENCE</scope>
    <source>
        <strain evidence="1">NBRC 105414</strain>
    </source>
</reference>
<evidence type="ECO:0000313" key="1">
    <source>
        <dbReference type="EMBL" id="KAJ2776106.1"/>
    </source>
</evidence>
<name>A0A9W8H188_9FUNG</name>
<sequence length="522" mass="55947">MARGIAMLPGDVLGRVLERVVERGPWKAGLVLLGVCRAWRACARPLVYRRVWVAAANRRDPHVAARWTSDEDMRMTTNALLALETGSAQLVRRVDVRLVPGARWLEDAAAVLRAMLATSGRWRGVRELALAVDGDQSAGAVDEAGALLARLFPGVVAVVPSALPGDVAGPAYVRMLTERAAHLRRLVWRPRQRLLHTLAFPQLASLDIGLPAGSVVPRVCPQALVSVRVREMPARSVWQLFGAHSCAETVDLPSLQHFHYRAAPAGDADLAGNPAGPVGQLRMPSVRTLRVSAWRRSCLLPAACAVPRGIVCLRIDAADGLVGELAGHAAVSARALVLSAPLPADPGDRVRALASIGRLVGTAQRRGLDTRLRLGGRSHNADLPVAGGAYAHLTSLHVAHGIGITSLLLLLGQAPSLRELRFALAPAEHTLAEVAVPDHTDTKAHPLAPLSTSVCRVHCECVAGACPEWHAQLVQCLLLRLPSLAVFRQSAQGARPRPDFIDRFGHLYPHLGHIRPNPCQPK</sequence>
<protein>
    <submittedName>
        <fullName evidence="1">Uncharacterized protein</fullName>
    </submittedName>
</protein>
<dbReference type="AlphaFoldDB" id="A0A9W8H188"/>
<dbReference type="EMBL" id="JANBUL010000394">
    <property type="protein sequence ID" value="KAJ2776106.1"/>
    <property type="molecule type" value="Genomic_DNA"/>
</dbReference>
<accession>A0A9W8H188</accession>
<gene>
    <name evidence="1" type="ORF">H4R18_005844</name>
</gene>
<evidence type="ECO:0000313" key="2">
    <source>
        <dbReference type="Proteomes" id="UP001140217"/>
    </source>
</evidence>
<organism evidence="1 2">
    <name type="scientific">Coemansia javaensis</name>
    <dbReference type="NCBI Taxonomy" id="2761396"/>
    <lineage>
        <taxon>Eukaryota</taxon>
        <taxon>Fungi</taxon>
        <taxon>Fungi incertae sedis</taxon>
        <taxon>Zoopagomycota</taxon>
        <taxon>Kickxellomycotina</taxon>
        <taxon>Kickxellomycetes</taxon>
        <taxon>Kickxellales</taxon>
        <taxon>Kickxellaceae</taxon>
        <taxon>Coemansia</taxon>
    </lineage>
</organism>